<dbReference type="PANTHER" id="PTHR34581">
    <property type="entry name" value="PTS SYSTEM N,N'-DIACETYLCHITOBIOSE-SPECIFIC EIIB COMPONENT"/>
    <property type="match status" value="1"/>
</dbReference>
<evidence type="ECO:0000256" key="2">
    <source>
        <dbReference type="ARBA" id="ARBA00022553"/>
    </source>
</evidence>
<keyword evidence="3 9" id="KW-0762">Sugar transport</keyword>
<keyword evidence="10" id="KW-1185">Reference proteome</keyword>
<dbReference type="RefSeq" id="WP_155106944.1">
    <property type="nucleotide sequence ID" value="NZ_WMJZ01000003.1"/>
</dbReference>
<dbReference type="OrthoDB" id="9808134at2"/>
<keyword evidence="6" id="KW-0418">Kinase</keyword>
<evidence type="ECO:0000256" key="6">
    <source>
        <dbReference type="ARBA" id="ARBA00022777"/>
    </source>
</evidence>
<protein>
    <submittedName>
        <fullName evidence="9">PTS sugar transporter subunit IIB</fullName>
    </submittedName>
</protein>
<dbReference type="CDD" id="cd05564">
    <property type="entry name" value="PTS_IIB_chitobiose_lichenan"/>
    <property type="match status" value="1"/>
</dbReference>
<dbReference type="SUPFAM" id="SSF52794">
    <property type="entry name" value="PTS system IIB component-like"/>
    <property type="match status" value="1"/>
</dbReference>
<proteinExistence type="predicted"/>
<evidence type="ECO:0000256" key="3">
    <source>
        <dbReference type="ARBA" id="ARBA00022597"/>
    </source>
</evidence>
<dbReference type="GO" id="GO:0016301">
    <property type="term" value="F:kinase activity"/>
    <property type="evidence" value="ECO:0007669"/>
    <property type="project" value="UniProtKB-KW"/>
</dbReference>
<gene>
    <name evidence="9" type="ORF">GJV78_03075</name>
</gene>
<dbReference type="AlphaFoldDB" id="A0A6L6IET6"/>
<evidence type="ECO:0000313" key="10">
    <source>
        <dbReference type="Proteomes" id="UP000477739"/>
    </source>
</evidence>
<dbReference type="GO" id="GO:0009401">
    <property type="term" value="P:phosphoenolpyruvate-dependent sugar phosphotransferase system"/>
    <property type="evidence" value="ECO:0007669"/>
    <property type="project" value="UniProtKB-KW"/>
</dbReference>
<dbReference type="GO" id="GO:0008982">
    <property type="term" value="F:protein-N(PI)-phosphohistidine-sugar phosphotransferase activity"/>
    <property type="evidence" value="ECO:0007669"/>
    <property type="project" value="InterPro"/>
</dbReference>
<keyword evidence="4" id="KW-0808">Transferase</keyword>
<sequence length="98" mass="10664">MKNIVLLCSSGMSTSMLVSKMRQVAAEKGYACEINAYASSEATLRGKDASIILLGPQIRFQLKEIQQKVPCPVEVINMADYGTLNANNILQNVMKIVG</sequence>
<name>A0A6L6IET6_9ENTR</name>
<dbReference type="InterPro" id="IPR036095">
    <property type="entry name" value="PTS_EIIB-like_sf"/>
</dbReference>
<accession>A0A6L6IET6</accession>
<dbReference type="Proteomes" id="UP000477739">
    <property type="component" value="Unassembled WGS sequence"/>
</dbReference>
<evidence type="ECO:0000256" key="4">
    <source>
        <dbReference type="ARBA" id="ARBA00022679"/>
    </source>
</evidence>
<dbReference type="Pfam" id="PF02302">
    <property type="entry name" value="PTS_IIB"/>
    <property type="match status" value="1"/>
</dbReference>
<dbReference type="InterPro" id="IPR051819">
    <property type="entry name" value="PTS_sugar-specific_EIIB"/>
</dbReference>
<comment type="caution">
    <text evidence="9">The sequence shown here is derived from an EMBL/GenBank/DDBJ whole genome shotgun (WGS) entry which is preliminary data.</text>
</comment>
<evidence type="ECO:0000313" key="9">
    <source>
        <dbReference type="EMBL" id="MTH45261.1"/>
    </source>
</evidence>
<organism evidence="9 10">
    <name type="scientific">Intestinirhabdus alba</name>
    <dbReference type="NCBI Taxonomy" id="2899544"/>
    <lineage>
        <taxon>Bacteria</taxon>
        <taxon>Pseudomonadati</taxon>
        <taxon>Pseudomonadota</taxon>
        <taxon>Gammaproteobacteria</taxon>
        <taxon>Enterobacterales</taxon>
        <taxon>Enterobacteriaceae</taxon>
        <taxon>Intestinirhabdus</taxon>
    </lineage>
</organism>
<dbReference type="Gene3D" id="3.40.50.2300">
    <property type="match status" value="1"/>
</dbReference>
<evidence type="ECO:0000259" key="8">
    <source>
        <dbReference type="PROSITE" id="PS51100"/>
    </source>
</evidence>
<evidence type="ECO:0000256" key="7">
    <source>
        <dbReference type="PROSITE-ProRule" id="PRU00423"/>
    </source>
</evidence>
<keyword evidence="5" id="KW-0598">Phosphotransferase system</keyword>
<dbReference type="InterPro" id="IPR003501">
    <property type="entry name" value="PTS_EIIB_2/3"/>
</dbReference>
<evidence type="ECO:0000256" key="5">
    <source>
        <dbReference type="ARBA" id="ARBA00022683"/>
    </source>
</evidence>
<evidence type="ECO:0000256" key="1">
    <source>
        <dbReference type="ARBA" id="ARBA00022448"/>
    </source>
</evidence>
<keyword evidence="1" id="KW-0813">Transport</keyword>
<reference evidence="9 10" key="1">
    <citation type="submission" date="2019-11" db="EMBL/GenBank/DDBJ databases">
        <title>Escherichia alba sp. nov. isolated from the gut of plastic-eating superworms Zophobas atratus.</title>
        <authorList>
            <person name="Yang Y."/>
        </authorList>
    </citation>
    <scope>NUCLEOTIDE SEQUENCE [LARGE SCALE GENOMIC DNA]</scope>
    <source>
        <strain evidence="10">BIT-B35</strain>
    </source>
</reference>
<dbReference type="InterPro" id="IPR013012">
    <property type="entry name" value="PTS_EIIB_3"/>
</dbReference>
<feature type="domain" description="PTS EIIB type-3" evidence="8">
    <location>
        <begin position="1"/>
        <end position="98"/>
    </location>
</feature>
<dbReference type="PROSITE" id="PS51100">
    <property type="entry name" value="PTS_EIIB_TYPE_3"/>
    <property type="match status" value="1"/>
</dbReference>
<dbReference type="PANTHER" id="PTHR34581:SF2">
    <property type="entry name" value="PTS SYSTEM N,N'-DIACETYLCHITOBIOSE-SPECIFIC EIIB COMPONENT"/>
    <property type="match status" value="1"/>
</dbReference>
<keyword evidence="2" id="KW-0597">Phosphoprotein</keyword>
<dbReference type="EMBL" id="WMJZ01000003">
    <property type="protein sequence ID" value="MTH45261.1"/>
    <property type="molecule type" value="Genomic_DNA"/>
</dbReference>
<feature type="modified residue" description="Phosphocysteine; by EIIA" evidence="7">
    <location>
        <position position="8"/>
    </location>
</feature>